<accession>A0A9J6FDW7</accession>
<dbReference type="VEuPathDB" id="VectorBase:HLOH_047118"/>
<keyword evidence="3" id="KW-1185">Reference proteome</keyword>
<name>A0A9J6FDW7_HAELO</name>
<feature type="compositionally biased region" description="Basic and acidic residues" evidence="1">
    <location>
        <begin position="107"/>
        <end position="121"/>
    </location>
</feature>
<dbReference type="Proteomes" id="UP000821853">
    <property type="component" value="Chromosome 1"/>
</dbReference>
<feature type="compositionally biased region" description="Basic and acidic residues" evidence="1">
    <location>
        <begin position="77"/>
        <end position="92"/>
    </location>
</feature>
<evidence type="ECO:0000313" key="2">
    <source>
        <dbReference type="EMBL" id="KAH9361154.1"/>
    </source>
</evidence>
<dbReference type="AlphaFoldDB" id="A0A9J6FDW7"/>
<dbReference type="EMBL" id="JABSTR010000001">
    <property type="protein sequence ID" value="KAH9361154.1"/>
    <property type="molecule type" value="Genomic_DNA"/>
</dbReference>
<evidence type="ECO:0000313" key="3">
    <source>
        <dbReference type="Proteomes" id="UP000821853"/>
    </source>
</evidence>
<comment type="caution">
    <text evidence="2">The sequence shown here is derived from an EMBL/GenBank/DDBJ whole genome shotgun (WGS) entry which is preliminary data.</text>
</comment>
<proteinExistence type="predicted"/>
<sequence length="121" mass="13369">MLDNACDAAAVATSAALPLAQTDLLSGASLPLAQRDLPSCFRSNLTSGTPDEPRPKRLHDDCDVDISYRRERLDLLARKAEETDPHHAKETGKSAPLPSPPSHYRRYGCDRYTEPHTRQDS</sequence>
<feature type="region of interest" description="Disordered" evidence="1">
    <location>
        <begin position="77"/>
        <end position="121"/>
    </location>
</feature>
<reference evidence="2 3" key="1">
    <citation type="journal article" date="2020" name="Cell">
        <title>Large-Scale Comparative Analyses of Tick Genomes Elucidate Their Genetic Diversity and Vector Capacities.</title>
        <authorList>
            <consortium name="Tick Genome and Microbiome Consortium (TIGMIC)"/>
            <person name="Jia N."/>
            <person name="Wang J."/>
            <person name="Shi W."/>
            <person name="Du L."/>
            <person name="Sun Y."/>
            <person name="Zhan W."/>
            <person name="Jiang J.F."/>
            <person name="Wang Q."/>
            <person name="Zhang B."/>
            <person name="Ji P."/>
            <person name="Bell-Sakyi L."/>
            <person name="Cui X.M."/>
            <person name="Yuan T.T."/>
            <person name="Jiang B.G."/>
            <person name="Yang W.F."/>
            <person name="Lam T.T."/>
            <person name="Chang Q.C."/>
            <person name="Ding S.J."/>
            <person name="Wang X.J."/>
            <person name="Zhu J.G."/>
            <person name="Ruan X.D."/>
            <person name="Zhao L."/>
            <person name="Wei J.T."/>
            <person name="Ye R.Z."/>
            <person name="Que T.C."/>
            <person name="Du C.H."/>
            <person name="Zhou Y.H."/>
            <person name="Cheng J.X."/>
            <person name="Dai P.F."/>
            <person name="Guo W.B."/>
            <person name="Han X.H."/>
            <person name="Huang E.J."/>
            <person name="Li L.F."/>
            <person name="Wei W."/>
            <person name="Gao Y.C."/>
            <person name="Liu J.Z."/>
            <person name="Shao H.Z."/>
            <person name="Wang X."/>
            <person name="Wang C.C."/>
            <person name="Yang T.C."/>
            <person name="Huo Q.B."/>
            <person name="Li W."/>
            <person name="Chen H.Y."/>
            <person name="Chen S.E."/>
            <person name="Zhou L.G."/>
            <person name="Ni X.B."/>
            <person name="Tian J.H."/>
            <person name="Sheng Y."/>
            <person name="Liu T."/>
            <person name="Pan Y.S."/>
            <person name="Xia L.Y."/>
            <person name="Li J."/>
            <person name="Zhao F."/>
            <person name="Cao W.C."/>
        </authorList>
    </citation>
    <scope>NUCLEOTIDE SEQUENCE [LARGE SCALE GENOMIC DNA]</scope>
    <source>
        <strain evidence="2">HaeL-2018</strain>
    </source>
</reference>
<gene>
    <name evidence="2" type="ORF">HPB48_003016</name>
</gene>
<organism evidence="2 3">
    <name type="scientific">Haemaphysalis longicornis</name>
    <name type="common">Bush tick</name>
    <dbReference type="NCBI Taxonomy" id="44386"/>
    <lineage>
        <taxon>Eukaryota</taxon>
        <taxon>Metazoa</taxon>
        <taxon>Ecdysozoa</taxon>
        <taxon>Arthropoda</taxon>
        <taxon>Chelicerata</taxon>
        <taxon>Arachnida</taxon>
        <taxon>Acari</taxon>
        <taxon>Parasitiformes</taxon>
        <taxon>Ixodida</taxon>
        <taxon>Ixodoidea</taxon>
        <taxon>Ixodidae</taxon>
        <taxon>Haemaphysalinae</taxon>
        <taxon>Haemaphysalis</taxon>
    </lineage>
</organism>
<evidence type="ECO:0000256" key="1">
    <source>
        <dbReference type="SAM" id="MobiDB-lite"/>
    </source>
</evidence>
<protein>
    <submittedName>
        <fullName evidence="2">Uncharacterized protein</fullName>
    </submittedName>
</protein>